<dbReference type="Proteomes" id="UP000309061">
    <property type="component" value="Chromosome"/>
</dbReference>
<gene>
    <name evidence="2" type="ORF">H2LOC_001700</name>
</gene>
<accession>A0A6B8KAL2</accession>
<evidence type="ECO:0000313" key="3">
    <source>
        <dbReference type="Proteomes" id="UP000309061"/>
    </source>
</evidence>
<organism evidence="2 3">
    <name type="scientific">Methylocystis heyeri</name>
    <dbReference type="NCBI Taxonomy" id="391905"/>
    <lineage>
        <taxon>Bacteria</taxon>
        <taxon>Pseudomonadati</taxon>
        <taxon>Pseudomonadota</taxon>
        <taxon>Alphaproteobacteria</taxon>
        <taxon>Hyphomicrobiales</taxon>
        <taxon>Methylocystaceae</taxon>
        <taxon>Methylocystis</taxon>
    </lineage>
</organism>
<sequence>MFYQLGSGAYAAAGTPESALVSILASAAKAKQSSSSPTNTASPNGTSGGSSPSDPNSKQVDVTCGVLTVTFKPTTQCPLASKPAQKAEAKAPKPKPLKK</sequence>
<dbReference type="AlphaFoldDB" id="A0A6B8KAL2"/>
<keyword evidence="3" id="KW-1185">Reference proteome</keyword>
<proteinExistence type="predicted"/>
<evidence type="ECO:0000313" key="2">
    <source>
        <dbReference type="EMBL" id="QGM44512.1"/>
    </source>
</evidence>
<dbReference type="RefSeq" id="WP_154331539.1">
    <property type="nucleotide sequence ID" value="NZ_CP046052.1"/>
</dbReference>
<protein>
    <submittedName>
        <fullName evidence="2">Uncharacterized protein</fullName>
    </submittedName>
</protein>
<evidence type="ECO:0000256" key="1">
    <source>
        <dbReference type="SAM" id="MobiDB-lite"/>
    </source>
</evidence>
<name>A0A6B8KAL2_9HYPH</name>
<dbReference type="KEGG" id="mhey:H2LOC_001700"/>
<feature type="region of interest" description="Disordered" evidence="1">
    <location>
        <begin position="75"/>
        <end position="99"/>
    </location>
</feature>
<dbReference type="EMBL" id="CP046052">
    <property type="protein sequence ID" value="QGM44512.1"/>
    <property type="molecule type" value="Genomic_DNA"/>
</dbReference>
<reference evidence="2 3" key="1">
    <citation type="submission" date="2019-11" db="EMBL/GenBank/DDBJ databases">
        <title>The genome sequence of Methylocystis heyeri.</title>
        <authorList>
            <person name="Oshkin I.Y."/>
            <person name="Miroshnikov K."/>
            <person name="Dedysh S.N."/>
        </authorList>
    </citation>
    <scope>NUCLEOTIDE SEQUENCE [LARGE SCALE GENOMIC DNA]</scope>
    <source>
        <strain evidence="2 3">H2</strain>
    </source>
</reference>
<feature type="region of interest" description="Disordered" evidence="1">
    <location>
        <begin position="26"/>
        <end position="60"/>
    </location>
</feature>
<feature type="compositionally biased region" description="Low complexity" evidence="1">
    <location>
        <begin position="26"/>
        <end position="57"/>
    </location>
</feature>